<evidence type="ECO:0000313" key="2">
    <source>
        <dbReference type="EMBL" id="EKC20801.1"/>
    </source>
</evidence>
<sequence length="271" mass="30177">MYRRVDLSYQQIAIKAGSFSNRESPGISPYKDDLEDYQINGDMSHTYLGGLRASHRQGKKYEITHGDQRQTSETRGSIAMTTREETLTSLPIPILKIHLVSQNSVTMSSTKNVEEPASARDGKQEFENENNGEEEDDVKREDGEDEVDHNGYTKSDFLKIPITVSAPKTEEQPTGKPIKQTAEEEVAEPSQNNTKKTGDEPLPEKEIDIVQVPNQAQNMTHPPLASRTIEKVRAVDIERTIPHATIFVTKESAAGALYFLPLLPCHSSGTL</sequence>
<protein>
    <submittedName>
        <fullName evidence="2">Uncharacterized protein</fullName>
    </submittedName>
</protein>
<gene>
    <name evidence="2" type="ORF">CGI_10005322</name>
</gene>
<feature type="compositionally biased region" description="Acidic residues" evidence="1">
    <location>
        <begin position="127"/>
        <end position="136"/>
    </location>
</feature>
<accession>K1QGQ9</accession>
<dbReference type="InParanoid" id="K1QGQ9"/>
<feature type="compositionally biased region" description="Basic and acidic residues" evidence="1">
    <location>
        <begin position="112"/>
        <end position="126"/>
    </location>
</feature>
<evidence type="ECO:0000256" key="1">
    <source>
        <dbReference type="SAM" id="MobiDB-lite"/>
    </source>
</evidence>
<reference evidence="2" key="1">
    <citation type="journal article" date="2012" name="Nature">
        <title>The oyster genome reveals stress adaptation and complexity of shell formation.</title>
        <authorList>
            <person name="Zhang G."/>
            <person name="Fang X."/>
            <person name="Guo X."/>
            <person name="Li L."/>
            <person name="Luo R."/>
            <person name="Xu F."/>
            <person name="Yang P."/>
            <person name="Zhang L."/>
            <person name="Wang X."/>
            <person name="Qi H."/>
            <person name="Xiong Z."/>
            <person name="Que H."/>
            <person name="Xie Y."/>
            <person name="Holland P.W."/>
            <person name="Paps J."/>
            <person name="Zhu Y."/>
            <person name="Wu F."/>
            <person name="Chen Y."/>
            <person name="Wang J."/>
            <person name="Peng C."/>
            <person name="Meng J."/>
            <person name="Yang L."/>
            <person name="Liu J."/>
            <person name="Wen B."/>
            <person name="Zhang N."/>
            <person name="Huang Z."/>
            <person name="Zhu Q."/>
            <person name="Feng Y."/>
            <person name="Mount A."/>
            <person name="Hedgecock D."/>
            <person name="Xu Z."/>
            <person name="Liu Y."/>
            <person name="Domazet-Loso T."/>
            <person name="Du Y."/>
            <person name="Sun X."/>
            <person name="Zhang S."/>
            <person name="Liu B."/>
            <person name="Cheng P."/>
            <person name="Jiang X."/>
            <person name="Li J."/>
            <person name="Fan D."/>
            <person name="Wang W."/>
            <person name="Fu W."/>
            <person name="Wang T."/>
            <person name="Wang B."/>
            <person name="Zhang J."/>
            <person name="Peng Z."/>
            <person name="Li Y."/>
            <person name="Li N."/>
            <person name="Wang J."/>
            <person name="Chen M."/>
            <person name="He Y."/>
            <person name="Tan F."/>
            <person name="Song X."/>
            <person name="Zheng Q."/>
            <person name="Huang R."/>
            <person name="Yang H."/>
            <person name="Du X."/>
            <person name="Chen L."/>
            <person name="Yang M."/>
            <person name="Gaffney P.M."/>
            <person name="Wang S."/>
            <person name="Luo L."/>
            <person name="She Z."/>
            <person name="Ming Y."/>
            <person name="Huang W."/>
            <person name="Zhang S."/>
            <person name="Huang B."/>
            <person name="Zhang Y."/>
            <person name="Qu T."/>
            <person name="Ni P."/>
            <person name="Miao G."/>
            <person name="Wang J."/>
            <person name="Wang Q."/>
            <person name="Steinberg C.E."/>
            <person name="Wang H."/>
            <person name="Li N."/>
            <person name="Qian L."/>
            <person name="Zhang G."/>
            <person name="Li Y."/>
            <person name="Yang H."/>
            <person name="Liu X."/>
            <person name="Wang J."/>
            <person name="Yin Y."/>
            <person name="Wang J."/>
        </authorList>
    </citation>
    <scope>NUCLEOTIDE SEQUENCE [LARGE SCALE GENOMIC DNA]</scope>
    <source>
        <strain evidence="2">05x7-T-G4-1.051#20</strain>
    </source>
</reference>
<dbReference type="AlphaFoldDB" id="K1QGQ9"/>
<dbReference type="HOGENOM" id="CLU_1027614_0_0_1"/>
<dbReference type="EMBL" id="JH818463">
    <property type="protein sequence ID" value="EKC20801.1"/>
    <property type="molecule type" value="Genomic_DNA"/>
</dbReference>
<feature type="region of interest" description="Disordered" evidence="1">
    <location>
        <begin position="105"/>
        <end position="203"/>
    </location>
</feature>
<name>K1QGQ9_MAGGI</name>
<organism evidence="2">
    <name type="scientific">Magallana gigas</name>
    <name type="common">Pacific oyster</name>
    <name type="synonym">Crassostrea gigas</name>
    <dbReference type="NCBI Taxonomy" id="29159"/>
    <lineage>
        <taxon>Eukaryota</taxon>
        <taxon>Metazoa</taxon>
        <taxon>Spiralia</taxon>
        <taxon>Lophotrochozoa</taxon>
        <taxon>Mollusca</taxon>
        <taxon>Bivalvia</taxon>
        <taxon>Autobranchia</taxon>
        <taxon>Pteriomorphia</taxon>
        <taxon>Ostreida</taxon>
        <taxon>Ostreoidea</taxon>
        <taxon>Ostreidae</taxon>
        <taxon>Magallana</taxon>
    </lineage>
</organism>
<proteinExistence type="predicted"/>